<dbReference type="GO" id="GO:0008968">
    <property type="term" value="F:D-sedoheptulose 7-phosphate isomerase activity"/>
    <property type="evidence" value="ECO:0007669"/>
    <property type="project" value="UniProtKB-UniRule"/>
</dbReference>
<comment type="miscellaneous">
    <text evidence="9">The reaction produces a racemic mixture of D-glycero-alpha-D-manno-heptose 7-phosphate and D-glycero-beta-D-manno-heptose 7-phosphate.</text>
</comment>
<feature type="binding site" evidence="9">
    <location>
        <position position="61"/>
    </location>
    <ligand>
        <name>substrate</name>
    </ligand>
</feature>
<evidence type="ECO:0000256" key="3">
    <source>
        <dbReference type="ARBA" id="ARBA00009894"/>
    </source>
</evidence>
<feature type="binding site" evidence="9">
    <location>
        <begin position="90"/>
        <end position="91"/>
    </location>
    <ligand>
        <name>substrate</name>
    </ligand>
</feature>
<evidence type="ECO:0000256" key="9">
    <source>
        <dbReference type="HAMAP-Rule" id="MF_00067"/>
    </source>
</evidence>
<evidence type="ECO:0000259" key="10">
    <source>
        <dbReference type="PROSITE" id="PS51464"/>
    </source>
</evidence>
<dbReference type="InterPro" id="IPR004515">
    <property type="entry name" value="Phosphoheptose_Isoase"/>
</dbReference>
<dbReference type="GO" id="GO:0097367">
    <property type="term" value="F:carbohydrate derivative binding"/>
    <property type="evidence" value="ECO:0007669"/>
    <property type="project" value="InterPro"/>
</dbReference>
<comment type="function">
    <text evidence="9">Catalyzes the isomerization of sedoheptulose 7-phosphate in D-glycero-D-manno-heptose 7-phosphate.</text>
</comment>
<comment type="similarity">
    <text evidence="3 9">Belongs to the SIS family. GmhA subfamily.</text>
</comment>
<dbReference type="SUPFAM" id="SSF53697">
    <property type="entry name" value="SIS domain"/>
    <property type="match status" value="1"/>
</dbReference>
<keyword evidence="6 9" id="KW-0862">Zinc</keyword>
<dbReference type="InterPro" id="IPR035461">
    <property type="entry name" value="GmhA/DiaA"/>
</dbReference>
<feature type="binding site" evidence="9">
    <location>
        <begin position="48"/>
        <end position="50"/>
    </location>
    <ligand>
        <name>substrate</name>
    </ligand>
</feature>
<dbReference type="CDD" id="cd05006">
    <property type="entry name" value="SIS_GmhA"/>
    <property type="match status" value="1"/>
</dbReference>
<feature type="binding site" evidence="9">
    <location>
        <begin position="116"/>
        <end position="118"/>
    </location>
    <ligand>
        <name>substrate</name>
    </ligand>
</feature>
<dbReference type="InterPro" id="IPR001347">
    <property type="entry name" value="SIS_dom"/>
</dbReference>
<comment type="caution">
    <text evidence="11">The sequence shown here is derived from an EMBL/GenBank/DDBJ whole genome shotgun (WGS) entry which is preliminary data.</text>
</comment>
<evidence type="ECO:0000313" key="12">
    <source>
        <dbReference type="Proteomes" id="UP000308528"/>
    </source>
</evidence>
<gene>
    <name evidence="9" type="primary">gmhA</name>
    <name evidence="11" type="ORF">E4021_06940</name>
</gene>
<dbReference type="GO" id="GO:2001061">
    <property type="term" value="P:D-glycero-D-manno-heptose 7-phosphate biosynthetic process"/>
    <property type="evidence" value="ECO:0007669"/>
    <property type="project" value="UniProtKB-UniPathway"/>
</dbReference>
<dbReference type="AlphaFoldDB" id="A0A4S4NN81"/>
<protein>
    <recommendedName>
        <fullName evidence="9">Phosphoheptose isomerase</fullName>
        <ecNumber evidence="9">5.3.1.28</ecNumber>
    </recommendedName>
    <alternativeName>
        <fullName evidence="9">Sedoheptulose 7-phosphate isomerase</fullName>
    </alternativeName>
</protein>
<comment type="cofactor">
    <cofactor evidence="9">
        <name>Zn(2+)</name>
        <dbReference type="ChEBI" id="CHEBI:29105"/>
    </cofactor>
    <text evidence="9">Binds 1 zinc ion per subunit.</text>
</comment>
<keyword evidence="4 9" id="KW-0963">Cytoplasm</keyword>
<feature type="domain" description="SIS" evidence="10">
    <location>
        <begin position="33"/>
        <end position="189"/>
    </location>
</feature>
<feature type="binding site" evidence="9">
    <location>
        <position position="168"/>
    </location>
    <ligand>
        <name>Zn(2+)</name>
        <dbReference type="ChEBI" id="CHEBI:29105"/>
    </ligand>
</feature>
<comment type="pathway">
    <text evidence="9">Carbohydrate biosynthesis; D-glycero-D-manno-heptose 7-phosphate biosynthesis; D-glycero-alpha-D-manno-heptose 7-phosphate and D-glycero-beta-D-manno-heptose 7-phosphate from sedoheptulose 7-phosphate: step 1/1.</text>
</comment>
<dbReference type="PROSITE" id="PS51464">
    <property type="entry name" value="SIS"/>
    <property type="match status" value="1"/>
</dbReference>
<feature type="binding site" evidence="9">
    <location>
        <position position="176"/>
    </location>
    <ligand>
        <name>Zn(2+)</name>
        <dbReference type="ChEBI" id="CHEBI:29105"/>
    </ligand>
</feature>
<comment type="subcellular location">
    <subcellularLocation>
        <location evidence="2 9">Cytoplasm</location>
    </subcellularLocation>
</comment>
<feature type="binding site" evidence="9">
    <location>
        <position position="121"/>
    </location>
    <ligand>
        <name>substrate</name>
    </ligand>
</feature>
<organism evidence="11 12">
    <name type="scientific">Neolewinella litorea</name>
    <dbReference type="NCBI Taxonomy" id="2562452"/>
    <lineage>
        <taxon>Bacteria</taxon>
        <taxon>Pseudomonadati</taxon>
        <taxon>Bacteroidota</taxon>
        <taxon>Saprospiria</taxon>
        <taxon>Saprospirales</taxon>
        <taxon>Lewinellaceae</taxon>
        <taxon>Neolewinella</taxon>
    </lineage>
</organism>
<dbReference type="HAMAP" id="MF_00067">
    <property type="entry name" value="GmhA"/>
    <property type="match status" value="1"/>
</dbReference>
<dbReference type="EMBL" id="SRSF01000002">
    <property type="protein sequence ID" value="THH40465.1"/>
    <property type="molecule type" value="Genomic_DNA"/>
</dbReference>
<keyword evidence="5 9" id="KW-0479">Metal-binding</keyword>
<evidence type="ECO:0000256" key="6">
    <source>
        <dbReference type="ARBA" id="ARBA00022833"/>
    </source>
</evidence>
<feature type="binding site" evidence="9">
    <location>
        <position position="168"/>
    </location>
    <ligand>
        <name>substrate</name>
    </ligand>
</feature>
<reference evidence="11 12" key="1">
    <citation type="submission" date="2019-04" db="EMBL/GenBank/DDBJ databases">
        <title>Lewinella litorea sp. nov., isolated from a marine sand.</title>
        <authorList>
            <person name="Yoon J.-H."/>
        </authorList>
    </citation>
    <scope>NUCLEOTIDE SEQUENCE [LARGE SCALE GENOMIC DNA]</scope>
    <source>
        <strain evidence="11 12">HSMS-39</strain>
    </source>
</reference>
<dbReference type="InterPro" id="IPR046348">
    <property type="entry name" value="SIS_dom_sf"/>
</dbReference>
<comment type="catalytic activity">
    <reaction evidence="1 9">
        <text>2 D-sedoheptulose 7-phosphate = D-glycero-alpha-D-manno-heptose 7-phosphate + D-glycero-beta-D-manno-heptose 7-phosphate</text>
        <dbReference type="Rhea" id="RHEA:27489"/>
        <dbReference type="ChEBI" id="CHEBI:57483"/>
        <dbReference type="ChEBI" id="CHEBI:60203"/>
        <dbReference type="ChEBI" id="CHEBI:60204"/>
        <dbReference type="EC" id="5.3.1.28"/>
    </reaction>
</comment>
<keyword evidence="7 9" id="KW-0413">Isomerase</keyword>
<dbReference type="PANTHER" id="PTHR30390">
    <property type="entry name" value="SEDOHEPTULOSE 7-PHOSPHATE ISOMERASE / DNAA INITIATOR-ASSOCIATING FACTOR FOR REPLICATION INITIATION"/>
    <property type="match status" value="1"/>
</dbReference>
<proteinExistence type="inferred from homology"/>
<dbReference type="Pfam" id="PF13580">
    <property type="entry name" value="SIS_2"/>
    <property type="match status" value="1"/>
</dbReference>
<sequence>MTRQRIEAAIAVKQAILADRGLLDRLQAATQACVATFRAGGKVLFCGNGGSAADAQHLAAELSGRFYMDRPPLFAEAMHVNTSFLTAVANDYGYDHAFSRLTTAMGRPGDVLFLLSTSGNSRNVLAAAVAGKKAGCTLIAMTGSSGGELGQLVDILVNIPSDDTPRIQEAHILLGHILCEDVEQQLFGPSTDA</sequence>
<accession>A0A4S4NN81</accession>
<dbReference type="RefSeq" id="WP_136457751.1">
    <property type="nucleotide sequence ID" value="NZ_SRSF01000002.1"/>
</dbReference>
<evidence type="ECO:0000313" key="11">
    <source>
        <dbReference type="EMBL" id="THH40465.1"/>
    </source>
</evidence>
<evidence type="ECO:0000256" key="2">
    <source>
        <dbReference type="ARBA" id="ARBA00004496"/>
    </source>
</evidence>
<evidence type="ECO:0000256" key="7">
    <source>
        <dbReference type="ARBA" id="ARBA00023235"/>
    </source>
</evidence>
<keyword evidence="12" id="KW-1185">Reference proteome</keyword>
<evidence type="ECO:0000256" key="1">
    <source>
        <dbReference type="ARBA" id="ARBA00000348"/>
    </source>
</evidence>
<dbReference type="GO" id="GO:0005975">
    <property type="term" value="P:carbohydrate metabolic process"/>
    <property type="evidence" value="ECO:0007669"/>
    <property type="project" value="UniProtKB-UniRule"/>
</dbReference>
<dbReference type="PANTHER" id="PTHR30390:SF6">
    <property type="entry name" value="DNAA INITIATOR-ASSOCIATING PROTEIN DIAA"/>
    <property type="match status" value="1"/>
</dbReference>
<dbReference type="OrthoDB" id="9810929at2"/>
<feature type="binding site" evidence="9">
    <location>
        <position position="57"/>
    </location>
    <ligand>
        <name>Zn(2+)</name>
        <dbReference type="ChEBI" id="CHEBI:29105"/>
    </ligand>
</feature>
<dbReference type="Gene3D" id="3.40.50.10490">
    <property type="entry name" value="Glucose-6-phosphate isomerase like protein, domain 1"/>
    <property type="match status" value="1"/>
</dbReference>
<dbReference type="Proteomes" id="UP000308528">
    <property type="component" value="Unassembled WGS sequence"/>
</dbReference>
<keyword evidence="8 9" id="KW-0119">Carbohydrate metabolism</keyword>
<name>A0A4S4NN81_9BACT</name>
<dbReference type="GO" id="GO:0008270">
    <property type="term" value="F:zinc ion binding"/>
    <property type="evidence" value="ECO:0007669"/>
    <property type="project" value="UniProtKB-UniRule"/>
</dbReference>
<dbReference type="GO" id="GO:0005737">
    <property type="term" value="C:cytoplasm"/>
    <property type="evidence" value="ECO:0007669"/>
    <property type="project" value="UniProtKB-SubCell"/>
</dbReference>
<evidence type="ECO:0000256" key="8">
    <source>
        <dbReference type="ARBA" id="ARBA00023277"/>
    </source>
</evidence>
<evidence type="ECO:0000256" key="5">
    <source>
        <dbReference type="ARBA" id="ARBA00022723"/>
    </source>
</evidence>
<dbReference type="EC" id="5.3.1.28" evidence="9"/>
<feature type="binding site" evidence="9">
    <location>
        <position position="61"/>
    </location>
    <ligand>
        <name>Zn(2+)</name>
        <dbReference type="ChEBI" id="CHEBI:29105"/>
    </ligand>
</feature>
<evidence type="ECO:0000256" key="4">
    <source>
        <dbReference type="ARBA" id="ARBA00022490"/>
    </source>
</evidence>
<dbReference type="InterPro" id="IPR050099">
    <property type="entry name" value="SIS_GmhA/DiaA_subfam"/>
</dbReference>
<dbReference type="UniPathway" id="UPA00041">
    <property type="reaction ID" value="UER00436"/>
</dbReference>